<dbReference type="GO" id="GO:0016020">
    <property type="term" value="C:membrane"/>
    <property type="evidence" value="ECO:0007669"/>
    <property type="project" value="InterPro"/>
</dbReference>
<evidence type="ECO:0000256" key="3">
    <source>
        <dbReference type="SAM" id="Coils"/>
    </source>
</evidence>
<feature type="transmembrane region" description="Helical" evidence="4">
    <location>
        <begin position="20"/>
        <end position="37"/>
    </location>
</feature>
<evidence type="ECO:0000313" key="7">
    <source>
        <dbReference type="Proteomes" id="UP000012589"/>
    </source>
</evidence>
<reference evidence="6 7" key="1">
    <citation type="journal article" date="2014" name="Genome Announc.">
        <title>Draft genome sequences of the altered schaedler flora, a defined bacterial community from gnotobiotic mice.</title>
        <authorList>
            <person name="Wannemuehler M.J."/>
            <person name="Overstreet A.M."/>
            <person name="Ward D.V."/>
            <person name="Phillips G.J."/>
        </authorList>
    </citation>
    <scope>NUCLEOTIDE SEQUENCE [LARGE SCALE GENOMIC DNA]</scope>
    <source>
        <strain evidence="6 7">ASF492</strain>
    </source>
</reference>
<dbReference type="GO" id="GO:0007165">
    <property type="term" value="P:signal transduction"/>
    <property type="evidence" value="ECO:0007669"/>
    <property type="project" value="UniProtKB-KW"/>
</dbReference>
<dbReference type="Proteomes" id="UP000012589">
    <property type="component" value="Unassembled WGS sequence"/>
</dbReference>
<dbReference type="PANTHER" id="PTHR32089">
    <property type="entry name" value="METHYL-ACCEPTING CHEMOTAXIS PROTEIN MCPB"/>
    <property type="match status" value="1"/>
</dbReference>
<comment type="caution">
    <text evidence="6">The sequence shown here is derived from an EMBL/GenBank/DDBJ whole genome shotgun (WGS) entry which is preliminary data.</text>
</comment>
<keyword evidence="7" id="KW-1185">Reference proteome</keyword>
<feature type="domain" description="Methyl-accepting transducer" evidence="5">
    <location>
        <begin position="220"/>
        <end position="470"/>
    </location>
</feature>
<protein>
    <recommendedName>
        <fullName evidence="5">Methyl-accepting transducer domain-containing protein</fullName>
    </recommendedName>
</protein>
<feature type="coiled-coil region" evidence="3">
    <location>
        <begin position="284"/>
        <end position="311"/>
    </location>
</feature>
<dbReference type="PROSITE" id="PS50111">
    <property type="entry name" value="CHEMOTAXIS_TRANSDUC_2"/>
    <property type="match status" value="1"/>
</dbReference>
<dbReference type="AlphaFoldDB" id="N2AH84"/>
<dbReference type="PANTHER" id="PTHR32089:SF112">
    <property type="entry name" value="LYSOZYME-LIKE PROTEIN-RELATED"/>
    <property type="match status" value="1"/>
</dbReference>
<accession>N2AH84</accession>
<evidence type="ECO:0000256" key="2">
    <source>
        <dbReference type="PROSITE-ProRule" id="PRU00284"/>
    </source>
</evidence>
<feature type="transmembrane region" description="Helical" evidence="4">
    <location>
        <begin position="82"/>
        <end position="115"/>
    </location>
</feature>
<keyword evidence="1 2" id="KW-0807">Transducer</keyword>
<proteinExistence type="predicted"/>
<dbReference type="InterPro" id="IPR004089">
    <property type="entry name" value="MCPsignal_dom"/>
</dbReference>
<dbReference type="eggNOG" id="COG0840">
    <property type="taxonomic scope" value="Bacteria"/>
</dbReference>
<dbReference type="PATRIC" id="fig|1235802.3.peg.1906"/>
<dbReference type="HOGENOM" id="CLU_000445_107_18_9"/>
<dbReference type="Pfam" id="PF00015">
    <property type="entry name" value="MCPsignal"/>
    <property type="match status" value="1"/>
</dbReference>
<keyword evidence="3" id="KW-0175">Coiled coil</keyword>
<evidence type="ECO:0000256" key="4">
    <source>
        <dbReference type="SAM" id="Phobius"/>
    </source>
</evidence>
<evidence type="ECO:0000256" key="1">
    <source>
        <dbReference type="ARBA" id="ARBA00023224"/>
    </source>
</evidence>
<dbReference type="SUPFAM" id="SSF58104">
    <property type="entry name" value="Methyl-accepting chemotaxis protein (MCP) signaling domain"/>
    <property type="match status" value="1"/>
</dbReference>
<feature type="transmembrane region" description="Helical" evidence="4">
    <location>
        <begin position="150"/>
        <end position="170"/>
    </location>
</feature>
<organism evidence="6 7">
    <name type="scientific">Eubacterium plexicaudatum ASF492</name>
    <dbReference type="NCBI Taxonomy" id="1235802"/>
    <lineage>
        <taxon>Bacteria</taxon>
        <taxon>Bacillati</taxon>
        <taxon>Bacillota</taxon>
        <taxon>Clostridia</taxon>
        <taxon>Eubacteriales</taxon>
        <taxon>Eubacteriaceae</taxon>
        <taxon>Eubacterium</taxon>
    </lineage>
</organism>
<dbReference type="STRING" id="1235802.C823_01799"/>
<feature type="transmembrane region" description="Helical" evidence="4">
    <location>
        <begin position="121"/>
        <end position="143"/>
    </location>
</feature>
<dbReference type="Gene3D" id="1.10.287.950">
    <property type="entry name" value="Methyl-accepting chemotaxis protein"/>
    <property type="match status" value="1"/>
</dbReference>
<keyword evidence="4" id="KW-0472">Membrane</keyword>
<keyword evidence="4" id="KW-0812">Transmembrane</keyword>
<evidence type="ECO:0000313" key="6">
    <source>
        <dbReference type="EMBL" id="EMZ28772.1"/>
    </source>
</evidence>
<evidence type="ECO:0000259" key="5">
    <source>
        <dbReference type="PROSITE" id="PS50111"/>
    </source>
</evidence>
<dbReference type="EMBL" id="AQFT01000057">
    <property type="protein sequence ID" value="EMZ28772.1"/>
    <property type="molecule type" value="Genomic_DNA"/>
</dbReference>
<name>N2AH84_9FIRM</name>
<keyword evidence="4" id="KW-1133">Transmembrane helix</keyword>
<dbReference type="SMART" id="SM00283">
    <property type="entry name" value="MA"/>
    <property type="match status" value="1"/>
</dbReference>
<dbReference type="OrthoDB" id="9807021at2"/>
<gene>
    <name evidence="6" type="ORF">C823_01799</name>
</gene>
<sequence>MTSENGLRTETDTVKRVNRFILIIITIIDTFLFFGYIGDYKQGNISFNFMLMVVISVVVSMAVCYITYFRKKDSRLFKHISMAGYVIVYGMAVFGAQNDLVFIMVFPLTVIYILYYDYKLVLAIAFIFGGINLADIIYVSVMLGHAHSGAALNGISLLLQGASIVVYMTVLCGTTRISNDNNTKKMASIQEEKEKSTQLLEEVLKVAASVKENCTGAAEHIRQLSQYVESTVSELDGIAEGNSNNADSIEQQTVMTGNIQNMIRETKQMSDEMLAMAKSSEGAVQEGRQTVDRLQSQADRTREANEQVVSAVASLISNAETVEEITEHIFSISSQTNLLALNASIESARAGDAGRGFAVVSEEIRTLADETRNLTESIRGIVEQLKNNADVAKNTLNQVMTAAGTEYDLIKNANAQFGEIGSRMDGLHGNVQEIYKKIEDILESNNIIVDSIHHISAVSEEVTASTQQAAELGADTNRKAEQARGLMMGLLETVKTMDKYL</sequence>
<feature type="transmembrane region" description="Helical" evidence="4">
    <location>
        <begin position="49"/>
        <end position="70"/>
    </location>
</feature>